<dbReference type="EMBL" id="JAFHDT010000019">
    <property type="protein sequence ID" value="KAI7795647.1"/>
    <property type="molecule type" value="Genomic_DNA"/>
</dbReference>
<dbReference type="GO" id="GO:0005802">
    <property type="term" value="C:trans-Golgi network"/>
    <property type="evidence" value="ECO:0007669"/>
    <property type="project" value="TreeGrafter"/>
</dbReference>
<dbReference type="InterPro" id="IPR032631">
    <property type="entry name" value="P-type_ATPase_N"/>
</dbReference>
<dbReference type="GO" id="GO:0140326">
    <property type="term" value="F:ATPase-coupled intramembrane lipid transporter activity"/>
    <property type="evidence" value="ECO:0007669"/>
    <property type="project" value="TreeGrafter"/>
</dbReference>
<sequence length="138" mass="15941">MSTRQRADSQDSLEQPNDEVVPYSDDETDDELEDELDQSQDPLPPEPGVEQRPAAAGGEAGWSVRSNDREYCKRPEFQKKVFLCVKKSKYSGNAIKTYKYNAITFLPLNMYEQFKRAANLYFLCLLILQVRPRPFLLK</sequence>
<dbReference type="Pfam" id="PF16209">
    <property type="entry name" value="PhoLip_ATPase_N"/>
    <property type="match status" value="1"/>
</dbReference>
<organism evidence="3 4">
    <name type="scientific">Triplophysa rosa</name>
    <name type="common">Cave loach</name>
    <dbReference type="NCBI Taxonomy" id="992332"/>
    <lineage>
        <taxon>Eukaryota</taxon>
        <taxon>Metazoa</taxon>
        <taxon>Chordata</taxon>
        <taxon>Craniata</taxon>
        <taxon>Vertebrata</taxon>
        <taxon>Euteleostomi</taxon>
        <taxon>Actinopterygii</taxon>
        <taxon>Neopterygii</taxon>
        <taxon>Teleostei</taxon>
        <taxon>Ostariophysi</taxon>
        <taxon>Cypriniformes</taxon>
        <taxon>Nemacheilidae</taxon>
        <taxon>Triplophysa</taxon>
    </lineage>
</organism>
<feature type="compositionally biased region" description="Acidic residues" evidence="1">
    <location>
        <begin position="24"/>
        <end position="38"/>
    </location>
</feature>
<evidence type="ECO:0000313" key="3">
    <source>
        <dbReference type="EMBL" id="KAI7795647.1"/>
    </source>
</evidence>
<dbReference type="GO" id="GO:0005886">
    <property type="term" value="C:plasma membrane"/>
    <property type="evidence" value="ECO:0007669"/>
    <property type="project" value="TreeGrafter"/>
</dbReference>
<reference evidence="3" key="1">
    <citation type="submission" date="2021-02" db="EMBL/GenBank/DDBJ databases">
        <title>Comparative genomics reveals that relaxation of natural selection precedes convergent phenotypic evolution of cavefish.</title>
        <authorList>
            <person name="Peng Z."/>
        </authorList>
    </citation>
    <scope>NUCLEOTIDE SEQUENCE</scope>
    <source>
        <tissue evidence="3">Muscle</tissue>
    </source>
</reference>
<name>A0A9W7WC73_TRIRA</name>
<evidence type="ECO:0000313" key="4">
    <source>
        <dbReference type="Proteomes" id="UP001059041"/>
    </source>
</evidence>
<dbReference type="PANTHER" id="PTHR24092:SF48">
    <property type="entry name" value="PHOSPHOLIPID-TRANSPORTING ATPASE IC"/>
    <property type="match status" value="1"/>
</dbReference>
<keyword evidence="4" id="KW-1185">Reference proteome</keyword>
<dbReference type="AlphaFoldDB" id="A0A9W7WC73"/>
<dbReference type="Proteomes" id="UP001059041">
    <property type="component" value="Linkage Group LG19"/>
</dbReference>
<comment type="caution">
    <text evidence="3">The sequence shown here is derived from an EMBL/GenBank/DDBJ whole genome shotgun (WGS) entry which is preliminary data.</text>
</comment>
<proteinExistence type="predicted"/>
<evidence type="ECO:0000256" key="1">
    <source>
        <dbReference type="SAM" id="MobiDB-lite"/>
    </source>
</evidence>
<feature type="region of interest" description="Disordered" evidence="1">
    <location>
        <begin position="1"/>
        <end position="62"/>
    </location>
</feature>
<feature type="domain" description="P-type ATPase N-terminal" evidence="2">
    <location>
        <begin position="72"/>
        <end position="132"/>
    </location>
</feature>
<gene>
    <name evidence="3" type="ORF">IRJ41_002250</name>
</gene>
<dbReference type="GO" id="GO:0007030">
    <property type="term" value="P:Golgi organization"/>
    <property type="evidence" value="ECO:0007669"/>
    <property type="project" value="TreeGrafter"/>
</dbReference>
<protein>
    <submittedName>
        <fullName evidence="3">Phospholipid-transporting ATPase IC</fullName>
    </submittedName>
</protein>
<dbReference type="PANTHER" id="PTHR24092">
    <property type="entry name" value="PROBABLE PHOSPHOLIPID-TRANSPORTING ATPASE"/>
    <property type="match status" value="1"/>
</dbReference>
<evidence type="ECO:0000259" key="2">
    <source>
        <dbReference type="Pfam" id="PF16209"/>
    </source>
</evidence>
<dbReference type="GO" id="GO:0045332">
    <property type="term" value="P:phospholipid translocation"/>
    <property type="evidence" value="ECO:0007669"/>
    <property type="project" value="TreeGrafter"/>
</dbReference>
<accession>A0A9W7WC73</accession>